<keyword evidence="4" id="KW-1185">Reference proteome</keyword>
<dbReference type="InterPro" id="IPR023393">
    <property type="entry name" value="START-like_dom_sf"/>
</dbReference>
<feature type="domain" description="Activator of Hsp90 ATPase homologue 1/2-like C-terminal" evidence="2">
    <location>
        <begin position="18"/>
        <end position="148"/>
    </location>
</feature>
<dbReference type="InterPro" id="IPR013538">
    <property type="entry name" value="ASHA1/2-like_C"/>
</dbReference>
<comment type="caution">
    <text evidence="3">The sequence shown here is derived from an EMBL/GenBank/DDBJ whole genome shotgun (WGS) entry which is preliminary data.</text>
</comment>
<proteinExistence type="inferred from homology"/>
<organism evidence="3 4">
    <name type="scientific">Reyranella soli</name>
    <dbReference type="NCBI Taxonomy" id="1230389"/>
    <lineage>
        <taxon>Bacteria</taxon>
        <taxon>Pseudomonadati</taxon>
        <taxon>Pseudomonadota</taxon>
        <taxon>Alphaproteobacteria</taxon>
        <taxon>Hyphomicrobiales</taxon>
        <taxon>Reyranellaceae</taxon>
        <taxon>Reyranella</taxon>
    </lineage>
</organism>
<dbReference type="RefSeq" id="WP_147153296.1">
    <property type="nucleotide sequence ID" value="NZ_BKAJ01000096.1"/>
</dbReference>
<dbReference type="Pfam" id="PF08327">
    <property type="entry name" value="AHSA1"/>
    <property type="match status" value="1"/>
</dbReference>
<dbReference type="AlphaFoldDB" id="A0A512NH13"/>
<dbReference type="Gene3D" id="3.30.530.20">
    <property type="match status" value="1"/>
</dbReference>
<dbReference type="EMBL" id="BKAJ01000096">
    <property type="protein sequence ID" value="GEP58248.1"/>
    <property type="molecule type" value="Genomic_DNA"/>
</dbReference>
<dbReference type="Proteomes" id="UP000321058">
    <property type="component" value="Unassembled WGS sequence"/>
</dbReference>
<evidence type="ECO:0000259" key="2">
    <source>
        <dbReference type="Pfam" id="PF08327"/>
    </source>
</evidence>
<reference evidence="3 4" key="1">
    <citation type="submission" date="2019-07" db="EMBL/GenBank/DDBJ databases">
        <title>Whole genome shotgun sequence of Reyranella soli NBRC 108950.</title>
        <authorList>
            <person name="Hosoyama A."/>
            <person name="Uohara A."/>
            <person name="Ohji S."/>
            <person name="Ichikawa N."/>
        </authorList>
    </citation>
    <scope>NUCLEOTIDE SEQUENCE [LARGE SCALE GENOMIC DNA]</scope>
    <source>
        <strain evidence="3 4">NBRC 108950</strain>
    </source>
</reference>
<evidence type="ECO:0000313" key="3">
    <source>
        <dbReference type="EMBL" id="GEP58248.1"/>
    </source>
</evidence>
<comment type="similarity">
    <text evidence="1">Belongs to the AHA1 family.</text>
</comment>
<sequence length="152" mass="17054">MNVVTRPATELVMKREVAAPREQVFAAWTDVAKAAHWWAPRGFTTLSCEMDVRPGGAWRRRMRAPDGALVTKYGVYREIAAPERLVFTYNTEGFGVDDPETLVTVTFTDLGNRTRLTLRHTLFETDAQASDHEGGWTGSLERLVAFVERVGP</sequence>
<evidence type="ECO:0000313" key="4">
    <source>
        <dbReference type="Proteomes" id="UP000321058"/>
    </source>
</evidence>
<gene>
    <name evidence="3" type="ORF">RSO01_54140</name>
</gene>
<dbReference type="SUPFAM" id="SSF55961">
    <property type="entry name" value="Bet v1-like"/>
    <property type="match status" value="1"/>
</dbReference>
<protein>
    <submittedName>
        <fullName evidence="3">Activator of HSP90 ATPase</fullName>
    </submittedName>
</protein>
<accession>A0A512NH13</accession>
<evidence type="ECO:0000256" key="1">
    <source>
        <dbReference type="ARBA" id="ARBA00006817"/>
    </source>
</evidence>
<name>A0A512NH13_9HYPH</name>
<dbReference type="OrthoDB" id="9805228at2"/>